<dbReference type="GO" id="GO:0008887">
    <property type="term" value="F:glycerate kinase activity"/>
    <property type="evidence" value="ECO:0007669"/>
    <property type="project" value="InterPro"/>
</dbReference>
<dbReference type="Proteomes" id="UP000824265">
    <property type="component" value="Unassembled WGS sequence"/>
</dbReference>
<reference evidence="3" key="2">
    <citation type="submission" date="2021-04" db="EMBL/GenBank/DDBJ databases">
        <authorList>
            <person name="Gilroy R."/>
        </authorList>
    </citation>
    <scope>NUCLEOTIDE SEQUENCE</scope>
    <source>
        <strain evidence="3">CHK195-6426</strain>
    </source>
</reference>
<evidence type="ECO:0000313" key="4">
    <source>
        <dbReference type="Proteomes" id="UP000824265"/>
    </source>
</evidence>
<reference evidence="3" key="1">
    <citation type="journal article" date="2021" name="PeerJ">
        <title>Extensive microbial diversity within the chicken gut microbiome revealed by metagenomics and culture.</title>
        <authorList>
            <person name="Gilroy R."/>
            <person name="Ravi A."/>
            <person name="Getino M."/>
            <person name="Pursley I."/>
            <person name="Horton D.L."/>
            <person name="Alikhan N.F."/>
            <person name="Baker D."/>
            <person name="Gharbi K."/>
            <person name="Hall N."/>
            <person name="Watson M."/>
            <person name="Adriaenssens E.M."/>
            <person name="Foster-Nyarko E."/>
            <person name="Jarju S."/>
            <person name="Secka A."/>
            <person name="Antonio M."/>
            <person name="Oren A."/>
            <person name="Chaudhuri R.R."/>
            <person name="La Ragione R."/>
            <person name="Hildebrand F."/>
            <person name="Pallen M.J."/>
        </authorList>
    </citation>
    <scope>NUCLEOTIDE SEQUENCE</scope>
    <source>
        <strain evidence="3">CHK195-6426</strain>
    </source>
</reference>
<organism evidence="3 4">
    <name type="scientific">Candidatus Acetatifactor stercoripullorum</name>
    <dbReference type="NCBI Taxonomy" id="2838414"/>
    <lineage>
        <taxon>Bacteria</taxon>
        <taxon>Bacillati</taxon>
        <taxon>Bacillota</taxon>
        <taxon>Clostridia</taxon>
        <taxon>Lachnospirales</taxon>
        <taxon>Lachnospiraceae</taxon>
        <taxon>Acetatifactor</taxon>
    </lineage>
</organism>
<protein>
    <submittedName>
        <fullName evidence="3">Glycerate kinase</fullName>
    </submittedName>
</protein>
<dbReference type="SUPFAM" id="SSF82544">
    <property type="entry name" value="GckA/TtuD-like"/>
    <property type="match status" value="1"/>
</dbReference>
<feature type="domain" description="MOFRL" evidence="1">
    <location>
        <begin position="298"/>
        <end position="402"/>
    </location>
</feature>
<dbReference type="InterPro" id="IPR025286">
    <property type="entry name" value="MOFRL_assoc_dom"/>
</dbReference>
<dbReference type="EMBL" id="DXGH01000037">
    <property type="protein sequence ID" value="HIW81216.1"/>
    <property type="molecule type" value="Genomic_DNA"/>
</dbReference>
<name>A0A9D1R3W5_9FIRM</name>
<gene>
    <name evidence="3" type="ORF">H9742_06750</name>
</gene>
<dbReference type="InterPro" id="IPR038614">
    <property type="entry name" value="GK_N_sf"/>
</dbReference>
<dbReference type="Gene3D" id="3.40.1480.10">
    <property type="entry name" value="MOFRL domain"/>
    <property type="match status" value="1"/>
</dbReference>
<dbReference type="InterPro" id="IPR037035">
    <property type="entry name" value="GK-like_C_sf"/>
</dbReference>
<dbReference type="PANTHER" id="PTHR12227:SF0">
    <property type="entry name" value="GLYCERATE KINASE"/>
    <property type="match status" value="1"/>
</dbReference>
<keyword evidence="3" id="KW-0808">Transferase</keyword>
<dbReference type="GO" id="GO:0005737">
    <property type="term" value="C:cytoplasm"/>
    <property type="evidence" value="ECO:0007669"/>
    <property type="project" value="TreeGrafter"/>
</dbReference>
<dbReference type="InterPro" id="IPR039760">
    <property type="entry name" value="MOFRL_protein"/>
</dbReference>
<keyword evidence="3" id="KW-0418">Kinase</keyword>
<sequence>MSVLGDAQEIIKAAIRQVLPGESVKRELQGYKPPAGRLYVVSVGKAAYTMAAAAKEVLGDQIHSGIVITKYGHIKGELEGFSCFEGGHPTPDENSFLAAEKVLELTKNLTREDEVLFLLSGGASALFEKPMIPGEELLDITKQLLACGADITEINIVRKHLSCVKGGRFARWCMPAHVHSVILSDVVGGRLDSIGSGPACVDLSTRGQAMEIVKKYGIRLSAEAENALRQETPKRLENTSYCMIGDVKLLCEAAAGKCRELGYETQILTDSLSCEAKEAGSFLSAIARTHDKTGKSLAFIAGGETVVHLSGTGKGGRNQELALSAAEGLMGLHEVCIFSVGSDGTDGPTDAAGGIVDAHTACRLKAAGIDIYQTLRDNNAYYALQAADGLVVTGPTGTNVNDVAVLLIKRRERT</sequence>
<dbReference type="AlphaFoldDB" id="A0A9D1R3W5"/>
<accession>A0A9D1R3W5</accession>
<evidence type="ECO:0000313" key="3">
    <source>
        <dbReference type="EMBL" id="HIW81216.1"/>
    </source>
</evidence>
<comment type="caution">
    <text evidence="3">The sequence shown here is derived from an EMBL/GenBank/DDBJ whole genome shotgun (WGS) entry which is preliminary data.</text>
</comment>
<dbReference type="Pfam" id="PF13660">
    <property type="entry name" value="DUF4147"/>
    <property type="match status" value="1"/>
</dbReference>
<dbReference type="InterPro" id="IPR007835">
    <property type="entry name" value="MOFRL"/>
</dbReference>
<proteinExistence type="predicted"/>
<evidence type="ECO:0000259" key="2">
    <source>
        <dbReference type="Pfam" id="PF13660"/>
    </source>
</evidence>
<feature type="domain" description="MOFRL-associated" evidence="2">
    <location>
        <begin position="7"/>
        <end position="228"/>
    </location>
</feature>
<dbReference type="PANTHER" id="PTHR12227">
    <property type="entry name" value="GLYCERATE KINASE"/>
    <property type="match status" value="1"/>
</dbReference>
<dbReference type="Pfam" id="PF05161">
    <property type="entry name" value="MOFRL"/>
    <property type="match status" value="1"/>
</dbReference>
<evidence type="ECO:0000259" key="1">
    <source>
        <dbReference type="Pfam" id="PF05161"/>
    </source>
</evidence>
<dbReference type="Gene3D" id="3.40.50.10180">
    <property type="entry name" value="Glycerate kinase, MOFRL-like N-terminal domain"/>
    <property type="match status" value="1"/>
</dbReference>